<sequence>MIASFLAGLAIAITFLPAVAGNNCTVEPLVLPVRNVTFPNGIGANRGVKIVLGEQIQGLRMSTIINNTRVRNILDCPSTNVSDLIGCQGASGSIYSTTEGTFDQVLDDSDWDVPVTDAEPNDGSTTVVRGYDIANFTDAGATIPDYPLEVWANQESVNLSALALGPKSSTLQRLVNYDLAPSAVFGLDYGSTSELFPRDGQLVIGGVNEARFDADKTGEFDMWGADAPANCPLQVLISDFILTNEDGEHSLLPDAYSKVSACIDTIQNSFTLTDSMFAKFQEIGNHIETDGQAFRPASFPADREKLLGSLTIRFANGYSSVIPHYELVNHERGTNSQGKFAVTNNSRIAATVASGQSDLGANVPILGGVFLSQNYLQVDYERQKFWLSPQVGNGTKTDDIATVCTTDDDDASKTPSATSTSVPVAGVGMGVKVGVPVAIGSVAAIGIVAFLLWRRRRKQVAAAKAAAVEMSANSPSTTHLQPVAPGSPTPPPIAPIASHTTLTELESPAPRSAQIIAMSVGGSPPMKPVEMYSAHTSPIPEHAHPVELDAYPRDFAELDSRPVSRNETK</sequence>
<dbReference type="AlphaFoldDB" id="A0A9P9DZA4"/>
<evidence type="ECO:0000313" key="3">
    <source>
        <dbReference type="EMBL" id="KAH7129249.1"/>
    </source>
</evidence>
<protein>
    <recommendedName>
        <fullName evidence="5">Peptidase A1 domain-containing protein</fullName>
    </recommendedName>
</protein>
<evidence type="ECO:0000256" key="2">
    <source>
        <dbReference type="SAM" id="SignalP"/>
    </source>
</evidence>
<keyword evidence="1" id="KW-0472">Membrane</keyword>
<feature type="transmembrane region" description="Helical" evidence="1">
    <location>
        <begin position="433"/>
        <end position="453"/>
    </location>
</feature>
<reference evidence="3" key="1">
    <citation type="journal article" date="2021" name="Nat. Commun.">
        <title>Genetic determinants of endophytism in the Arabidopsis root mycobiome.</title>
        <authorList>
            <person name="Mesny F."/>
            <person name="Miyauchi S."/>
            <person name="Thiergart T."/>
            <person name="Pickel B."/>
            <person name="Atanasova L."/>
            <person name="Karlsson M."/>
            <person name="Huettel B."/>
            <person name="Barry K.W."/>
            <person name="Haridas S."/>
            <person name="Chen C."/>
            <person name="Bauer D."/>
            <person name="Andreopoulos W."/>
            <person name="Pangilinan J."/>
            <person name="LaButti K."/>
            <person name="Riley R."/>
            <person name="Lipzen A."/>
            <person name="Clum A."/>
            <person name="Drula E."/>
            <person name="Henrissat B."/>
            <person name="Kohler A."/>
            <person name="Grigoriev I.V."/>
            <person name="Martin F.M."/>
            <person name="Hacquard S."/>
        </authorList>
    </citation>
    <scope>NUCLEOTIDE SEQUENCE</scope>
    <source>
        <strain evidence="3">MPI-CAGE-AT-0147</strain>
    </source>
</reference>
<gene>
    <name evidence="3" type="ORF">EDB81DRAFT_907316</name>
</gene>
<keyword evidence="4" id="KW-1185">Reference proteome</keyword>
<dbReference type="SUPFAM" id="SSF50630">
    <property type="entry name" value="Acid proteases"/>
    <property type="match status" value="1"/>
</dbReference>
<dbReference type="EMBL" id="JAGMUV010000018">
    <property type="protein sequence ID" value="KAH7129249.1"/>
    <property type="molecule type" value="Genomic_DNA"/>
</dbReference>
<evidence type="ECO:0000256" key="1">
    <source>
        <dbReference type="SAM" id="Phobius"/>
    </source>
</evidence>
<name>A0A9P9DZA4_9HYPO</name>
<keyword evidence="1" id="KW-1133">Transmembrane helix</keyword>
<keyword evidence="2" id="KW-0732">Signal</keyword>
<evidence type="ECO:0000313" key="4">
    <source>
        <dbReference type="Proteomes" id="UP000738349"/>
    </source>
</evidence>
<dbReference type="Gene3D" id="2.40.70.10">
    <property type="entry name" value="Acid Proteases"/>
    <property type="match status" value="1"/>
</dbReference>
<keyword evidence="1" id="KW-0812">Transmembrane</keyword>
<evidence type="ECO:0008006" key="5">
    <source>
        <dbReference type="Google" id="ProtNLM"/>
    </source>
</evidence>
<dbReference type="Proteomes" id="UP000738349">
    <property type="component" value="Unassembled WGS sequence"/>
</dbReference>
<dbReference type="InterPro" id="IPR021109">
    <property type="entry name" value="Peptidase_aspartic_dom_sf"/>
</dbReference>
<accession>A0A9P9DZA4</accession>
<dbReference type="OrthoDB" id="5361565at2759"/>
<proteinExistence type="predicted"/>
<comment type="caution">
    <text evidence="3">The sequence shown here is derived from an EMBL/GenBank/DDBJ whole genome shotgun (WGS) entry which is preliminary data.</text>
</comment>
<feature type="signal peptide" evidence="2">
    <location>
        <begin position="1"/>
        <end position="21"/>
    </location>
</feature>
<feature type="chain" id="PRO_5040300542" description="Peptidase A1 domain-containing protein" evidence="2">
    <location>
        <begin position="22"/>
        <end position="569"/>
    </location>
</feature>
<organism evidence="3 4">
    <name type="scientific">Dactylonectria macrodidyma</name>
    <dbReference type="NCBI Taxonomy" id="307937"/>
    <lineage>
        <taxon>Eukaryota</taxon>
        <taxon>Fungi</taxon>
        <taxon>Dikarya</taxon>
        <taxon>Ascomycota</taxon>
        <taxon>Pezizomycotina</taxon>
        <taxon>Sordariomycetes</taxon>
        <taxon>Hypocreomycetidae</taxon>
        <taxon>Hypocreales</taxon>
        <taxon>Nectriaceae</taxon>
        <taxon>Dactylonectria</taxon>
    </lineage>
</organism>